<gene>
    <name evidence="5" type="ORF">BAR1_03755</name>
</gene>
<dbReference type="EMBL" id="CP032125">
    <property type="protein sequence ID" value="AXX97122.1"/>
    <property type="molecule type" value="Genomic_DNA"/>
</dbReference>
<proteinExistence type="inferred from homology"/>
<dbReference type="PANTHER" id="PTHR43356">
    <property type="entry name" value="PHOSPHATE ACETYLTRANSFERASE"/>
    <property type="match status" value="1"/>
</dbReference>
<reference evidence="5 6" key="1">
    <citation type="submission" date="2018-09" db="EMBL/GenBank/DDBJ databases">
        <title>Profundibacter amoris BAR1 gen. nov., sp. nov., a new member of the Roseobacter clade isolated at Lokis Castle Vent Field on the Arctic Mid-Oceanic Ridge.</title>
        <authorList>
            <person name="Le Moine Bauer S."/>
            <person name="Sjoeberg A.G."/>
            <person name="L'Haridon S."/>
            <person name="Stokke R."/>
            <person name="Roalkvam I."/>
            <person name="Steen I.H."/>
            <person name="Dahle H."/>
        </authorList>
    </citation>
    <scope>NUCLEOTIDE SEQUENCE [LARGE SCALE GENOMIC DNA]</scope>
    <source>
        <strain evidence="5 6">BAR1</strain>
    </source>
</reference>
<dbReference type="InterPro" id="IPR002505">
    <property type="entry name" value="PTA_PTB"/>
</dbReference>
<keyword evidence="3" id="KW-0012">Acyltransferase</keyword>
<evidence type="ECO:0000256" key="2">
    <source>
        <dbReference type="ARBA" id="ARBA00022679"/>
    </source>
</evidence>
<dbReference type="Gene3D" id="3.40.718.10">
    <property type="entry name" value="Isopropylmalate Dehydrogenase"/>
    <property type="match status" value="1"/>
</dbReference>
<dbReference type="Proteomes" id="UP000261704">
    <property type="component" value="Chromosome"/>
</dbReference>
<evidence type="ECO:0000313" key="5">
    <source>
        <dbReference type="EMBL" id="AXX97122.1"/>
    </source>
</evidence>
<protein>
    <submittedName>
        <fullName evidence="5">Phosphate acetyltransferase</fullName>
    </submittedName>
</protein>
<evidence type="ECO:0000313" key="6">
    <source>
        <dbReference type="Proteomes" id="UP000261704"/>
    </source>
</evidence>
<dbReference type="AlphaFoldDB" id="A0A347UE44"/>
<keyword evidence="2 5" id="KW-0808">Transferase</keyword>
<dbReference type="PANTHER" id="PTHR43356:SF1">
    <property type="entry name" value="PHOSPHATE ACETYLTRANSFERASE EUTD"/>
    <property type="match status" value="1"/>
</dbReference>
<dbReference type="KEGG" id="pamo:BAR1_03755"/>
<dbReference type="Pfam" id="PF01515">
    <property type="entry name" value="PTA_PTB"/>
    <property type="match status" value="1"/>
</dbReference>
<sequence>MPVLENSKTKARARNLRVVFPEAGEDARIDEAAVRLQAEGLAMPVALREPDAAQLAALLATRPMKEALARRMLQKPLIRAAAMVAAGQADVMVAGAVSPTRRVIEAASIAIGMADGVKVPSSFFLMVFPDGRELVFADCAVNVAPDAATLADIARASAASGAALLGQARVAMLSFSSGTSGSGASVDRVRAAAELAGVVGPVQADAALNATIAAAKGVEGGDANVLIFPSLDAGNIAYKLAQELAGAQAVGPFLQGFAKPVCDLSRGASVEDIMAATLVTAAL</sequence>
<organism evidence="5 6">
    <name type="scientific">Profundibacter amoris</name>
    <dbReference type="NCBI Taxonomy" id="2171755"/>
    <lineage>
        <taxon>Bacteria</taxon>
        <taxon>Pseudomonadati</taxon>
        <taxon>Pseudomonadota</taxon>
        <taxon>Alphaproteobacteria</taxon>
        <taxon>Rhodobacterales</taxon>
        <taxon>Paracoccaceae</taxon>
        <taxon>Profundibacter</taxon>
    </lineage>
</organism>
<dbReference type="RefSeq" id="WP_118941780.1">
    <property type="nucleotide sequence ID" value="NZ_CP032125.1"/>
</dbReference>
<dbReference type="InterPro" id="IPR012147">
    <property type="entry name" value="P_Ac_Bu_trans"/>
</dbReference>
<feature type="domain" description="Phosphate acetyl/butaryl transferase" evidence="4">
    <location>
        <begin position="53"/>
        <end position="281"/>
    </location>
</feature>
<dbReference type="OrthoDB" id="9808984at2"/>
<name>A0A347UE44_9RHOB</name>
<comment type="similarity">
    <text evidence="1">Belongs to the phosphate acetyltransferase and butyryltransferase family.</text>
</comment>
<dbReference type="SUPFAM" id="SSF53659">
    <property type="entry name" value="Isocitrate/Isopropylmalate dehydrogenase-like"/>
    <property type="match status" value="1"/>
</dbReference>
<dbReference type="GO" id="GO:0016746">
    <property type="term" value="F:acyltransferase activity"/>
    <property type="evidence" value="ECO:0007669"/>
    <property type="project" value="UniProtKB-KW"/>
</dbReference>
<accession>A0A347UE44</accession>
<evidence type="ECO:0000256" key="1">
    <source>
        <dbReference type="ARBA" id="ARBA00005656"/>
    </source>
</evidence>
<evidence type="ECO:0000256" key="3">
    <source>
        <dbReference type="ARBA" id="ARBA00023315"/>
    </source>
</evidence>
<dbReference type="PIRSF" id="PIRSF000428">
    <property type="entry name" value="P_Ac_trans"/>
    <property type="match status" value="1"/>
</dbReference>
<keyword evidence="6" id="KW-1185">Reference proteome</keyword>
<dbReference type="InterPro" id="IPR050500">
    <property type="entry name" value="Phos_Acetyltrans/Butyryltrans"/>
</dbReference>
<evidence type="ECO:0000259" key="4">
    <source>
        <dbReference type="Pfam" id="PF01515"/>
    </source>
</evidence>